<reference evidence="2" key="1">
    <citation type="submission" date="2023-10" db="EMBL/GenBank/DDBJ databases">
        <authorList>
            <person name="Chen Y."/>
            <person name="Shah S."/>
            <person name="Dougan E. K."/>
            <person name="Thang M."/>
            <person name="Chan C."/>
        </authorList>
    </citation>
    <scope>NUCLEOTIDE SEQUENCE [LARGE SCALE GENOMIC DNA]</scope>
</reference>
<protein>
    <submittedName>
        <fullName evidence="2">Uncharacterized protein</fullName>
    </submittedName>
</protein>
<evidence type="ECO:0000313" key="2">
    <source>
        <dbReference type="EMBL" id="CAK0871968.1"/>
    </source>
</evidence>
<dbReference type="Proteomes" id="UP001189429">
    <property type="component" value="Unassembled WGS sequence"/>
</dbReference>
<accession>A0ABN9VFR7</accession>
<feature type="region of interest" description="Disordered" evidence="1">
    <location>
        <begin position="54"/>
        <end position="78"/>
    </location>
</feature>
<evidence type="ECO:0000256" key="1">
    <source>
        <dbReference type="SAM" id="MobiDB-lite"/>
    </source>
</evidence>
<name>A0ABN9VFR7_9DINO</name>
<gene>
    <name evidence="2" type="ORF">PCOR1329_LOCUS57588</name>
</gene>
<feature type="region of interest" description="Disordered" evidence="1">
    <location>
        <begin position="235"/>
        <end position="255"/>
    </location>
</feature>
<dbReference type="EMBL" id="CAUYUJ010017118">
    <property type="protein sequence ID" value="CAK0871968.1"/>
    <property type="molecule type" value="Genomic_DNA"/>
</dbReference>
<feature type="compositionally biased region" description="Low complexity" evidence="1">
    <location>
        <begin position="244"/>
        <end position="253"/>
    </location>
</feature>
<feature type="compositionally biased region" description="Low complexity" evidence="1">
    <location>
        <begin position="158"/>
        <end position="167"/>
    </location>
</feature>
<comment type="caution">
    <text evidence="2">The sequence shown here is derived from an EMBL/GenBank/DDBJ whole genome shotgun (WGS) entry which is preliminary data.</text>
</comment>
<sequence length="302" mass="30785">MRPPNQSHQGGELSANDHPPDGELGDQAAAAAQASLRSLKDLQAAEVRSALSSLRDLLVPDGPPAPPVRGGTTGPADAEVWPWAADSFVAAPPAPPFAEPDMADSRCASSSRARRLLVEGALAEQMLADEILSMSVLTGQARTEDRTGPRPRRGRGGAAAAPGGRAAKVPSRSGSLAAGRRHCAGRPTPPVAAPAHAADLRRPAATPVARELGRGAVSQVSVSLRRPVDHDCSTELAQGHGRRGAAPQAARAGSVAPLPADELRGRARAVCHAAAARQPGRARSRAVLLAAAASPSGDRGGR</sequence>
<proteinExistence type="predicted"/>
<evidence type="ECO:0000313" key="3">
    <source>
        <dbReference type="Proteomes" id="UP001189429"/>
    </source>
</evidence>
<feature type="region of interest" description="Disordered" evidence="1">
    <location>
        <begin position="1"/>
        <end position="27"/>
    </location>
</feature>
<organism evidence="2 3">
    <name type="scientific">Prorocentrum cordatum</name>
    <dbReference type="NCBI Taxonomy" id="2364126"/>
    <lineage>
        <taxon>Eukaryota</taxon>
        <taxon>Sar</taxon>
        <taxon>Alveolata</taxon>
        <taxon>Dinophyceae</taxon>
        <taxon>Prorocentrales</taxon>
        <taxon>Prorocentraceae</taxon>
        <taxon>Prorocentrum</taxon>
    </lineage>
</organism>
<feature type="region of interest" description="Disordered" evidence="1">
    <location>
        <begin position="138"/>
        <end position="205"/>
    </location>
</feature>
<keyword evidence="3" id="KW-1185">Reference proteome</keyword>